<dbReference type="PANTHER" id="PTHR36195:SF4">
    <property type="entry name" value="DOMAIN PROTEIN, PUTATIVE (AFU_ORTHOLOGUE AFUA_5G01990)-RELATED"/>
    <property type="match status" value="1"/>
</dbReference>
<dbReference type="SUPFAM" id="SSF56634">
    <property type="entry name" value="Heme-dependent catalase-like"/>
    <property type="match status" value="1"/>
</dbReference>
<dbReference type="PANTHER" id="PTHR36195">
    <property type="entry name" value="DOMAIN PROTEIN, PUTATIVE (AFU_ORTHOLOGUE AFUA_5G01990)-RELATED-RELATED"/>
    <property type="match status" value="1"/>
</dbReference>
<accession>A0ABQ4UQ55</accession>
<gene>
    <name evidence="1" type="ORF">LNAOJCKE_5144</name>
</gene>
<evidence type="ECO:0000313" key="2">
    <source>
        <dbReference type="Proteomes" id="UP001055039"/>
    </source>
</evidence>
<dbReference type="Proteomes" id="UP001055039">
    <property type="component" value="Unassembled WGS sequence"/>
</dbReference>
<dbReference type="Gene3D" id="2.40.180.10">
    <property type="entry name" value="Catalase core domain"/>
    <property type="match status" value="1"/>
</dbReference>
<keyword evidence="2" id="KW-1185">Reference proteome</keyword>
<dbReference type="CDD" id="cd08152">
    <property type="entry name" value="y4iL_like"/>
    <property type="match status" value="1"/>
</dbReference>
<dbReference type="EMBL" id="BPRC01000037">
    <property type="protein sequence ID" value="GJE67910.1"/>
    <property type="molecule type" value="Genomic_DNA"/>
</dbReference>
<reference evidence="1" key="2">
    <citation type="submission" date="2021-08" db="EMBL/GenBank/DDBJ databases">
        <authorList>
            <person name="Tani A."/>
            <person name="Ola A."/>
            <person name="Ogura Y."/>
            <person name="Katsura K."/>
            <person name="Hayashi T."/>
        </authorList>
    </citation>
    <scope>NUCLEOTIDE SEQUENCE</scope>
    <source>
        <strain evidence="1">NBRC 15686</strain>
    </source>
</reference>
<evidence type="ECO:0000313" key="1">
    <source>
        <dbReference type="EMBL" id="GJE67910.1"/>
    </source>
</evidence>
<reference evidence="1" key="1">
    <citation type="journal article" date="2021" name="Front. Microbiol.">
        <title>Comprehensive Comparative Genomics and Phenotyping of Methylobacterium Species.</title>
        <authorList>
            <person name="Alessa O."/>
            <person name="Ogura Y."/>
            <person name="Fujitani Y."/>
            <person name="Takami H."/>
            <person name="Hayashi T."/>
            <person name="Sahin N."/>
            <person name="Tani A."/>
        </authorList>
    </citation>
    <scope>NUCLEOTIDE SEQUENCE</scope>
    <source>
        <strain evidence="1">NBRC 15686</strain>
    </source>
</reference>
<protein>
    <recommendedName>
        <fullName evidence="3">Catalase</fullName>
    </recommendedName>
</protein>
<name>A0ABQ4UQ55_9HYPH</name>
<proteinExistence type="predicted"/>
<comment type="caution">
    <text evidence="1">The sequence shown here is derived from an EMBL/GenBank/DDBJ whole genome shotgun (WGS) entry which is preliminary data.</text>
</comment>
<dbReference type="RefSeq" id="WP_238228795.1">
    <property type="nucleotide sequence ID" value="NZ_BAAADH010000055.1"/>
</dbReference>
<evidence type="ECO:0008006" key="3">
    <source>
        <dbReference type="Google" id="ProtNLM"/>
    </source>
</evidence>
<dbReference type="InterPro" id="IPR020835">
    <property type="entry name" value="Catalase_sf"/>
</dbReference>
<organism evidence="1 2">
    <name type="scientific">Methylorubrum aminovorans</name>
    <dbReference type="NCBI Taxonomy" id="269069"/>
    <lineage>
        <taxon>Bacteria</taxon>
        <taxon>Pseudomonadati</taxon>
        <taxon>Pseudomonadota</taxon>
        <taxon>Alphaproteobacteria</taxon>
        <taxon>Hyphomicrobiales</taxon>
        <taxon>Methylobacteriaceae</taxon>
        <taxon>Methylorubrum</taxon>
    </lineage>
</organism>
<sequence length="362" mass="39598">MSYLRYAPDIERPAPDEQETIDGIIKGMTQQSETVEARERHAVRASHAKSSACVTGELVVAADLSPELAQGLFAKPGTHAVAVRFAQGPGETLGDRVSTHRGLSIKVFDEHGEKLPGHTADTQDFVLATGTTFPSGTAAGFLRDGTLIGKSTGLPEGMKSAVSSTMRNLNRALHAFGTESALADFFGHPYSHPLADSYFSQAPVRYGDYVAKLGAVPASSAQLALSEWRLDPHQDEDGFRHATVAFFRENEVVFELKAQLWADAERQPIEDASVDWPVAVSPYRTVATVRLPRQDAYAPERVRYFDEVMTFRPAHSLAAHRPLGSVMRARLQVYRALSAFRHRENGVAEEDTADINQIPKTA</sequence>